<dbReference type="GO" id="GO:0005694">
    <property type="term" value="C:chromosome"/>
    <property type="evidence" value="ECO:0007669"/>
    <property type="project" value="UniProtKB-ARBA"/>
</dbReference>
<keyword evidence="9" id="KW-0804">Transcription</keyword>
<dbReference type="Proteomes" id="UP000261520">
    <property type="component" value="Unplaced"/>
</dbReference>
<dbReference type="GO" id="GO:0001227">
    <property type="term" value="F:DNA-binding transcription repressor activity, RNA polymerase II-specific"/>
    <property type="evidence" value="ECO:0007669"/>
    <property type="project" value="TreeGrafter"/>
</dbReference>
<dbReference type="InterPro" id="IPR036236">
    <property type="entry name" value="Znf_C2H2_sf"/>
</dbReference>
<feature type="domain" description="C2H2-type" evidence="13">
    <location>
        <begin position="462"/>
        <end position="490"/>
    </location>
</feature>
<feature type="compositionally biased region" description="Basic residues" evidence="12">
    <location>
        <begin position="583"/>
        <end position="604"/>
    </location>
</feature>
<evidence type="ECO:0000256" key="11">
    <source>
        <dbReference type="PROSITE-ProRule" id="PRU00042"/>
    </source>
</evidence>
<proteinExistence type="inferred from homology"/>
<feature type="region of interest" description="Disordered" evidence="12">
    <location>
        <begin position="583"/>
        <end position="674"/>
    </location>
</feature>
<keyword evidence="8" id="KW-0238">DNA-binding</keyword>
<feature type="domain" description="C2H2-type" evidence="13">
    <location>
        <begin position="291"/>
        <end position="318"/>
    </location>
</feature>
<keyword evidence="3" id="KW-0479">Metal-binding</keyword>
<feature type="domain" description="C2H2-type" evidence="13">
    <location>
        <begin position="377"/>
        <end position="405"/>
    </location>
</feature>
<dbReference type="PROSITE" id="PS00028">
    <property type="entry name" value="ZINC_FINGER_C2H2_1"/>
    <property type="match status" value="9"/>
</dbReference>
<dbReference type="AlphaFoldDB" id="A0A3B4B4Q2"/>
<feature type="compositionally biased region" description="Basic and acidic residues" evidence="12">
    <location>
        <begin position="208"/>
        <end position="217"/>
    </location>
</feature>
<feature type="compositionally biased region" description="Basic residues" evidence="12">
    <location>
        <begin position="632"/>
        <end position="643"/>
    </location>
</feature>
<feature type="domain" description="C2H2-type" evidence="13">
    <location>
        <begin position="519"/>
        <end position="546"/>
    </location>
</feature>
<dbReference type="FunFam" id="3.30.160.60:FF:001732">
    <property type="entry name" value="Zgc:162936"/>
    <property type="match status" value="1"/>
</dbReference>
<dbReference type="GO" id="GO:0005654">
    <property type="term" value="C:nucleoplasm"/>
    <property type="evidence" value="ECO:0007669"/>
    <property type="project" value="TreeGrafter"/>
</dbReference>
<evidence type="ECO:0000313" key="15">
    <source>
        <dbReference type="Proteomes" id="UP000261520"/>
    </source>
</evidence>
<dbReference type="Ensembl" id="ENSPMGT00000026223.1">
    <property type="protein sequence ID" value="ENSPMGP00000024612.1"/>
    <property type="gene ID" value="ENSPMGG00000019913.1"/>
</dbReference>
<keyword evidence="6" id="KW-0862">Zinc</keyword>
<reference evidence="14" key="2">
    <citation type="submission" date="2025-09" db="UniProtKB">
        <authorList>
            <consortium name="Ensembl"/>
        </authorList>
    </citation>
    <scope>IDENTIFICATION</scope>
</reference>
<dbReference type="InterPro" id="IPR011333">
    <property type="entry name" value="SKP1/BTB/POZ_sf"/>
</dbReference>
<organism evidence="14 15">
    <name type="scientific">Periophthalmus magnuspinnatus</name>
    <dbReference type="NCBI Taxonomy" id="409849"/>
    <lineage>
        <taxon>Eukaryota</taxon>
        <taxon>Metazoa</taxon>
        <taxon>Chordata</taxon>
        <taxon>Craniata</taxon>
        <taxon>Vertebrata</taxon>
        <taxon>Euteleostomi</taxon>
        <taxon>Actinopterygii</taxon>
        <taxon>Neopterygii</taxon>
        <taxon>Teleostei</taxon>
        <taxon>Neoteleostei</taxon>
        <taxon>Acanthomorphata</taxon>
        <taxon>Gobiaria</taxon>
        <taxon>Gobiiformes</taxon>
        <taxon>Gobioidei</taxon>
        <taxon>Gobiidae</taxon>
        <taxon>Oxudercinae</taxon>
        <taxon>Periophthalmus</taxon>
    </lineage>
</organism>
<dbReference type="GO" id="GO:0045893">
    <property type="term" value="P:positive regulation of DNA-templated transcription"/>
    <property type="evidence" value="ECO:0007669"/>
    <property type="project" value="UniProtKB-ARBA"/>
</dbReference>
<feature type="domain" description="C2H2-type" evidence="13">
    <location>
        <begin position="434"/>
        <end position="461"/>
    </location>
</feature>
<evidence type="ECO:0000256" key="7">
    <source>
        <dbReference type="ARBA" id="ARBA00023015"/>
    </source>
</evidence>
<dbReference type="FunFam" id="3.30.160.60:FF:000100">
    <property type="entry name" value="Zinc finger 45-like"/>
    <property type="match status" value="3"/>
</dbReference>
<evidence type="ECO:0000256" key="2">
    <source>
        <dbReference type="ARBA" id="ARBA00006991"/>
    </source>
</evidence>
<dbReference type="SMART" id="SM00225">
    <property type="entry name" value="BTB"/>
    <property type="match status" value="1"/>
</dbReference>
<dbReference type="SMART" id="SM00355">
    <property type="entry name" value="ZnF_C2H2"/>
    <property type="match status" value="11"/>
</dbReference>
<evidence type="ECO:0000256" key="5">
    <source>
        <dbReference type="ARBA" id="ARBA00022771"/>
    </source>
</evidence>
<feature type="region of interest" description="Disordered" evidence="12">
    <location>
        <begin position="193"/>
        <end position="230"/>
    </location>
</feature>
<keyword evidence="7" id="KW-0805">Transcription regulation</keyword>
<feature type="domain" description="C2H2-type" evidence="13">
    <location>
        <begin position="233"/>
        <end position="260"/>
    </location>
</feature>
<evidence type="ECO:0000256" key="6">
    <source>
        <dbReference type="ARBA" id="ARBA00022833"/>
    </source>
</evidence>
<feature type="region of interest" description="Disordered" evidence="12">
    <location>
        <begin position="129"/>
        <end position="152"/>
    </location>
</feature>
<dbReference type="FunFam" id="3.30.160.60:FF:001480">
    <property type="entry name" value="Si:cabz01071911.3"/>
    <property type="match status" value="1"/>
</dbReference>
<dbReference type="GO" id="GO:0000978">
    <property type="term" value="F:RNA polymerase II cis-regulatory region sequence-specific DNA binding"/>
    <property type="evidence" value="ECO:0007669"/>
    <property type="project" value="TreeGrafter"/>
</dbReference>
<protein>
    <recommendedName>
        <fullName evidence="13">C2H2-type domain-containing protein</fullName>
    </recommendedName>
</protein>
<evidence type="ECO:0000256" key="9">
    <source>
        <dbReference type="ARBA" id="ARBA00023163"/>
    </source>
</evidence>
<dbReference type="PROSITE" id="PS50157">
    <property type="entry name" value="ZINC_FINGER_C2H2_2"/>
    <property type="match status" value="11"/>
</dbReference>
<dbReference type="FunFam" id="3.30.160.60:FF:002716">
    <property type="entry name" value="Zinc finger protein 212"/>
    <property type="match status" value="1"/>
</dbReference>
<evidence type="ECO:0000256" key="10">
    <source>
        <dbReference type="ARBA" id="ARBA00023242"/>
    </source>
</evidence>
<feature type="domain" description="C2H2-type" evidence="13">
    <location>
        <begin position="348"/>
        <end position="376"/>
    </location>
</feature>
<reference evidence="14" key="1">
    <citation type="submission" date="2025-08" db="UniProtKB">
        <authorList>
            <consortium name="Ensembl"/>
        </authorList>
    </citation>
    <scope>IDENTIFICATION</scope>
</reference>
<sequence>KDGHFTTLPSQRVLSVLNQQRALGKLCDAALSAREGLIRLAHRNILACFSDMFQDIGLELLLDFIYTGELPLDNNNCHMVQLAATSLCVQDVITMCQQFNKPTEDTVKRKRGRPKKNITAANNEVNVPVTKPDEEDLGNTEESKVTTTTTRSGRVVNCPKRLKADAPANEQNQDALFLIEEVVLPNLEQAVGECEVSSRRKSQTKAATIKDGEKDGENGQGGEEGDKGEGARVQCPVCNKSFKSKYYLKVHNRRHTGEKPFVCEKCGKKYFRNENLQEHKARNCAVTAQVHKCPKCSETFSRKSQLSSHMVTHTGEMPYECSICAERFVLKKHLNHHMMRLHGFPKPHACPECDKSFMSKSELRIHDSSKHKGEKPFVCEECGHRATSRNGLRMHIKAIHRCRHPFVCSECGRAFTQKNNLNIHMLVHSGERPFQCHVCGKTFRTQGTLDKHSRIHTGERPYSCEVCEQRFTEKGAMLRHMESKHQEGRPHPCNICGRTFKAREQLRVHLNRHKGVRKFECTDCGYKFTRQAHLRRHSLVHKRTENYNPKERKFRNIIVDDVDNTYDANTSAQIIQDLLKKKSKATKKSLKLPKTKTKTAKKKTPKDGMEDLSERWFSDTGLDSDYDEGGKGPKRKPKRRKKKEKTEKMDALESTVDLTEITEEIKESKELGTA</sequence>
<dbReference type="FunFam" id="3.30.160.60:FF:001117">
    <property type="entry name" value="Zinc finger and BTB domain containing 48"/>
    <property type="match status" value="1"/>
</dbReference>
<name>A0A3B4B4Q2_9GOBI</name>
<dbReference type="SUPFAM" id="SSF54695">
    <property type="entry name" value="POZ domain"/>
    <property type="match status" value="1"/>
</dbReference>
<dbReference type="GO" id="GO:0008270">
    <property type="term" value="F:zinc ion binding"/>
    <property type="evidence" value="ECO:0007669"/>
    <property type="project" value="UniProtKB-KW"/>
</dbReference>
<dbReference type="GO" id="GO:0002682">
    <property type="term" value="P:regulation of immune system process"/>
    <property type="evidence" value="ECO:0007669"/>
    <property type="project" value="TreeGrafter"/>
</dbReference>
<dbReference type="InterPro" id="IPR013087">
    <property type="entry name" value="Znf_C2H2_type"/>
</dbReference>
<dbReference type="PANTHER" id="PTHR24399:SF54">
    <property type="entry name" value="GASTRULA ZINC FINGER PROTEIN XLCGF26.1-LIKE-RELATED"/>
    <property type="match status" value="1"/>
</dbReference>
<dbReference type="Pfam" id="PF13894">
    <property type="entry name" value="zf-C2H2_4"/>
    <property type="match status" value="1"/>
</dbReference>
<dbReference type="Pfam" id="PF00651">
    <property type="entry name" value="BTB"/>
    <property type="match status" value="1"/>
</dbReference>
<keyword evidence="10" id="KW-0539">Nucleus</keyword>
<keyword evidence="5 11" id="KW-0863">Zinc-finger</keyword>
<keyword evidence="15" id="KW-1185">Reference proteome</keyword>
<dbReference type="Pfam" id="PF00096">
    <property type="entry name" value="zf-C2H2"/>
    <property type="match status" value="9"/>
</dbReference>
<dbReference type="GO" id="GO:0001817">
    <property type="term" value="P:regulation of cytokine production"/>
    <property type="evidence" value="ECO:0007669"/>
    <property type="project" value="TreeGrafter"/>
</dbReference>
<feature type="domain" description="C2H2-type" evidence="13">
    <location>
        <begin position="491"/>
        <end position="518"/>
    </location>
</feature>
<accession>A0A3B4B4Q2</accession>
<dbReference type="Gene3D" id="3.30.160.60">
    <property type="entry name" value="Classic Zinc Finger"/>
    <property type="match status" value="11"/>
</dbReference>
<evidence type="ECO:0000256" key="3">
    <source>
        <dbReference type="ARBA" id="ARBA00022723"/>
    </source>
</evidence>
<evidence type="ECO:0000256" key="4">
    <source>
        <dbReference type="ARBA" id="ARBA00022737"/>
    </source>
</evidence>
<keyword evidence="4" id="KW-0677">Repeat</keyword>
<feature type="domain" description="C2H2-type" evidence="13">
    <location>
        <begin position="261"/>
        <end position="291"/>
    </location>
</feature>
<feature type="compositionally biased region" description="Basic and acidic residues" evidence="12">
    <location>
        <begin position="605"/>
        <end position="617"/>
    </location>
</feature>
<evidence type="ECO:0000313" key="14">
    <source>
        <dbReference type="Ensembl" id="ENSPMGP00000024612.1"/>
    </source>
</evidence>
<comment type="similarity">
    <text evidence="2">Belongs to the krueppel C2H2-type zinc-finger protein family.</text>
</comment>
<dbReference type="InterPro" id="IPR000210">
    <property type="entry name" value="BTB/POZ_dom"/>
</dbReference>
<dbReference type="FunFam" id="3.30.160.60:FF:000446">
    <property type="entry name" value="Zinc finger protein"/>
    <property type="match status" value="2"/>
</dbReference>
<dbReference type="STRING" id="409849.ENSPMGP00000024612"/>
<dbReference type="PANTHER" id="PTHR24399">
    <property type="entry name" value="ZINC FINGER AND BTB DOMAIN-CONTAINING"/>
    <property type="match status" value="1"/>
</dbReference>
<evidence type="ECO:0000259" key="13">
    <source>
        <dbReference type="PROSITE" id="PS50157"/>
    </source>
</evidence>
<evidence type="ECO:0000256" key="12">
    <source>
        <dbReference type="SAM" id="MobiDB-lite"/>
    </source>
</evidence>
<comment type="subcellular location">
    <subcellularLocation>
        <location evidence="1">Nucleus</location>
    </subcellularLocation>
</comment>
<dbReference type="Gene3D" id="3.30.710.10">
    <property type="entry name" value="Potassium Channel Kv1.1, Chain A"/>
    <property type="match status" value="1"/>
</dbReference>
<feature type="domain" description="C2H2-type" evidence="13">
    <location>
        <begin position="319"/>
        <end position="347"/>
    </location>
</feature>
<evidence type="ECO:0000256" key="8">
    <source>
        <dbReference type="ARBA" id="ARBA00023125"/>
    </source>
</evidence>
<feature type="domain" description="C2H2-type" evidence="13">
    <location>
        <begin position="406"/>
        <end position="433"/>
    </location>
</feature>
<dbReference type="SUPFAM" id="SSF57667">
    <property type="entry name" value="beta-beta-alpha zinc fingers"/>
    <property type="match status" value="6"/>
</dbReference>
<feature type="compositionally biased region" description="Basic and acidic residues" evidence="12">
    <location>
        <begin position="663"/>
        <end position="674"/>
    </location>
</feature>
<evidence type="ECO:0000256" key="1">
    <source>
        <dbReference type="ARBA" id="ARBA00004123"/>
    </source>
</evidence>